<dbReference type="RefSeq" id="WP_059962244.1">
    <property type="nucleotide sequence ID" value="NZ_LOZP01000053.1"/>
</dbReference>
<organism evidence="1">
    <name type="scientific">Burkholderia stagnalis</name>
    <dbReference type="NCBI Taxonomy" id="1503054"/>
    <lineage>
        <taxon>Bacteria</taxon>
        <taxon>Pseudomonadati</taxon>
        <taxon>Pseudomonadota</taxon>
        <taxon>Betaproteobacteria</taxon>
        <taxon>Burkholderiales</taxon>
        <taxon>Burkholderiaceae</taxon>
        <taxon>Burkholderia</taxon>
        <taxon>Burkholderia cepacia complex</taxon>
    </lineage>
</organism>
<name>A0A106P1F2_9BURK</name>
<accession>A0A106P1F2</accession>
<evidence type="ECO:0000313" key="2">
    <source>
        <dbReference type="Proteomes" id="UP000068603"/>
    </source>
</evidence>
<protein>
    <submittedName>
        <fullName evidence="1">Uncharacterized protein</fullName>
    </submittedName>
</protein>
<gene>
    <name evidence="1" type="ORF">WT44_22835</name>
</gene>
<dbReference type="EMBL" id="LPHB01000056">
    <property type="protein sequence ID" value="KWA58974.1"/>
    <property type="molecule type" value="Genomic_DNA"/>
</dbReference>
<comment type="caution">
    <text evidence="1">The sequence shown here is derived from an EMBL/GenBank/DDBJ whole genome shotgun (WGS) entry which is preliminary data.</text>
</comment>
<sequence length="120" mass="12778">MSDQISITIDNAGLNTIYSGGHYVTLVKDVVAQPPAQGSLPIAWIAFQSLVMAADHTSHPRRLRQAQAAVYVQDLVALFLSSGQNGMVIPAVPADPLDVPLVPGDVNIVFDDATNRFVPV</sequence>
<dbReference type="AlphaFoldDB" id="A0A106P1F2"/>
<dbReference type="Proteomes" id="UP000068603">
    <property type="component" value="Unassembled WGS sequence"/>
</dbReference>
<reference evidence="1 2" key="1">
    <citation type="submission" date="2015-11" db="EMBL/GenBank/DDBJ databases">
        <title>Expanding the genomic diversity of Burkholderia species for the development of highly accurate diagnostics.</title>
        <authorList>
            <person name="Sahl J."/>
            <person name="Keim P."/>
            <person name="Wagner D."/>
        </authorList>
    </citation>
    <scope>NUCLEOTIDE SEQUENCE [LARGE SCALE GENOMIC DNA]</scope>
    <source>
        <strain evidence="1 2">MSMB1960WGS</strain>
    </source>
</reference>
<proteinExistence type="predicted"/>
<evidence type="ECO:0000313" key="1">
    <source>
        <dbReference type="EMBL" id="KWA58974.1"/>
    </source>
</evidence>